<gene>
    <name evidence="2" type="ORF">TrLO_g9001</name>
</gene>
<evidence type="ECO:0000256" key="1">
    <source>
        <dbReference type="SAM" id="MobiDB-lite"/>
    </source>
</evidence>
<evidence type="ECO:0000313" key="3">
    <source>
        <dbReference type="Proteomes" id="UP001165122"/>
    </source>
</evidence>
<accession>A0A9W7KTD6</accession>
<feature type="region of interest" description="Disordered" evidence="1">
    <location>
        <begin position="1"/>
        <end position="39"/>
    </location>
</feature>
<comment type="caution">
    <text evidence="2">The sequence shown here is derived from an EMBL/GenBank/DDBJ whole genome shotgun (WGS) entry which is preliminary data.</text>
</comment>
<keyword evidence="3" id="KW-1185">Reference proteome</keyword>
<dbReference type="Proteomes" id="UP001165122">
    <property type="component" value="Unassembled WGS sequence"/>
</dbReference>
<reference evidence="3" key="1">
    <citation type="journal article" date="2023" name="Commun. Biol.">
        <title>Genome analysis of Parmales, the sister group of diatoms, reveals the evolutionary specialization of diatoms from phago-mixotrophs to photoautotrophs.</title>
        <authorList>
            <person name="Ban H."/>
            <person name="Sato S."/>
            <person name="Yoshikawa S."/>
            <person name="Yamada K."/>
            <person name="Nakamura Y."/>
            <person name="Ichinomiya M."/>
            <person name="Sato N."/>
            <person name="Blanc-Mathieu R."/>
            <person name="Endo H."/>
            <person name="Kuwata A."/>
            <person name="Ogata H."/>
        </authorList>
    </citation>
    <scope>NUCLEOTIDE SEQUENCE [LARGE SCALE GENOMIC DNA]</scope>
    <source>
        <strain evidence="3">NIES 3700</strain>
    </source>
</reference>
<protein>
    <submittedName>
        <fullName evidence="2">Uncharacterized protein</fullName>
    </submittedName>
</protein>
<dbReference type="EMBL" id="BRXW01000152">
    <property type="protein sequence ID" value="GMI10656.1"/>
    <property type="molecule type" value="Genomic_DNA"/>
</dbReference>
<evidence type="ECO:0000313" key="2">
    <source>
        <dbReference type="EMBL" id="GMI10656.1"/>
    </source>
</evidence>
<name>A0A9W7KTD6_9STRA</name>
<dbReference type="OrthoDB" id="10549524at2759"/>
<organism evidence="2 3">
    <name type="scientific">Triparma laevis f. longispina</name>
    <dbReference type="NCBI Taxonomy" id="1714387"/>
    <lineage>
        <taxon>Eukaryota</taxon>
        <taxon>Sar</taxon>
        <taxon>Stramenopiles</taxon>
        <taxon>Ochrophyta</taxon>
        <taxon>Bolidophyceae</taxon>
        <taxon>Parmales</taxon>
        <taxon>Triparmaceae</taxon>
        <taxon>Triparma</taxon>
    </lineage>
</organism>
<proteinExistence type="predicted"/>
<dbReference type="AlphaFoldDB" id="A0A9W7KTD6"/>
<sequence>MSHKRVFTRSSNRLKAQELDGNSGGEDEESQNQGQGQRPVLALAAPTTKDDFMATDEFRKLLRGYVDVAELFHTFRLVSKPWQRIAEEKIDGDFRSGALSLRLRLLIQASTLQHRR</sequence>